<protein>
    <recommendedName>
        <fullName evidence="1">Heterokaryon incompatibility domain-containing protein</fullName>
    </recommendedName>
</protein>
<dbReference type="GeneID" id="19277293"/>
<dbReference type="Pfam" id="PF26639">
    <property type="entry name" value="Het-6_barrel"/>
    <property type="match status" value="1"/>
</dbReference>
<evidence type="ECO:0000313" key="3">
    <source>
        <dbReference type="Proteomes" id="UP000030651"/>
    </source>
</evidence>
<name>W3WR92_PESFW</name>
<accession>W3WR92</accession>
<dbReference type="EMBL" id="KI912118">
    <property type="protein sequence ID" value="ETS75336.1"/>
    <property type="molecule type" value="Genomic_DNA"/>
</dbReference>
<dbReference type="Proteomes" id="UP000030651">
    <property type="component" value="Unassembled WGS sequence"/>
</dbReference>
<evidence type="ECO:0000313" key="2">
    <source>
        <dbReference type="EMBL" id="ETS75336.1"/>
    </source>
</evidence>
<dbReference type="OMA" id="HSECFVY"/>
<sequence length="574" mass="65557">MASSDNFVLLDLLPGQHGENIICQTRLACLETCGPYETLSYVWMEAAGWRIIQVSGQEVEVTCNLHAALQRLRHEKKTRTLWIDQLCIDQWDIEKKAKQVDMMRVIYRQCRLCLIWLGEIPQGKGFTFTALDVGNVFEFIQQSAKPGDDLDGQQSLVEKLSSPDARDRARNAFTAFGIKGNPWWSRIWTVQESVLPKAAQVVWGSQMVEWSDTQQASRNYCQRLWSLPLVLIKIFRDLLDYVISPVRGLEIAQGGDNTLNLLERWRYRGATDPRDKIFALLGLFFQPPFPSVQHCDYTLSAQALHTRVTVDLLGIEGGLRPFVGIRDSINEHLPTWVTDFGKLPNVDTSERWWNHVHRYARSNADAYTTFTYKYLADIQALELAGIRISGVEEVAQESLSAYEHTEVDNQDLLRVIRSWHDDTNWNAAKFGANYPNGNTRANAFGATLIGDFLMDEFPTRGAIRIEQYLVFQYATRGVEIDSRALSRSLTTFVINQKFFVTTDGYFGMGPKMMIPGDEVWILFGGRVPFILRRKNTHGEADNGYTLVGHAFLYGIMNGEATQSRWPEKRLIRLY</sequence>
<gene>
    <name evidence="2" type="ORF">PFICI_12280</name>
</gene>
<proteinExistence type="predicted"/>
<dbReference type="RefSeq" id="XP_007839052.1">
    <property type="nucleotide sequence ID" value="XM_007840861.1"/>
</dbReference>
<dbReference type="InterPro" id="IPR052895">
    <property type="entry name" value="HetReg/Transcr_Mod"/>
</dbReference>
<dbReference type="OrthoDB" id="3557394at2759"/>
<dbReference type="PANTHER" id="PTHR24148">
    <property type="entry name" value="ANKYRIN REPEAT DOMAIN-CONTAINING PROTEIN 39 HOMOLOG-RELATED"/>
    <property type="match status" value="1"/>
</dbReference>
<dbReference type="HOGENOM" id="CLU_004184_7_4_1"/>
<evidence type="ECO:0000259" key="1">
    <source>
        <dbReference type="Pfam" id="PF06985"/>
    </source>
</evidence>
<reference evidence="3" key="1">
    <citation type="journal article" date="2015" name="BMC Genomics">
        <title>Genomic and transcriptomic analysis of the endophytic fungus Pestalotiopsis fici reveals its lifestyle and high potential for synthesis of natural products.</title>
        <authorList>
            <person name="Wang X."/>
            <person name="Zhang X."/>
            <person name="Liu L."/>
            <person name="Xiang M."/>
            <person name="Wang W."/>
            <person name="Sun X."/>
            <person name="Che Y."/>
            <person name="Guo L."/>
            <person name="Liu G."/>
            <person name="Guo L."/>
            <person name="Wang C."/>
            <person name="Yin W.B."/>
            <person name="Stadler M."/>
            <person name="Zhang X."/>
            <person name="Liu X."/>
        </authorList>
    </citation>
    <scope>NUCLEOTIDE SEQUENCE [LARGE SCALE GENOMIC DNA]</scope>
    <source>
        <strain evidence="3">W106-1 / CGMCC3.15140</strain>
    </source>
</reference>
<dbReference type="AlphaFoldDB" id="W3WR92"/>
<dbReference type="eggNOG" id="ENOG502QQ2D">
    <property type="taxonomic scope" value="Eukaryota"/>
</dbReference>
<dbReference type="InParanoid" id="W3WR92"/>
<feature type="domain" description="Heterokaryon incompatibility" evidence="1">
    <location>
        <begin position="36"/>
        <end position="192"/>
    </location>
</feature>
<dbReference type="STRING" id="1229662.W3WR92"/>
<organism evidence="2 3">
    <name type="scientific">Pestalotiopsis fici (strain W106-1 / CGMCC3.15140)</name>
    <dbReference type="NCBI Taxonomy" id="1229662"/>
    <lineage>
        <taxon>Eukaryota</taxon>
        <taxon>Fungi</taxon>
        <taxon>Dikarya</taxon>
        <taxon>Ascomycota</taxon>
        <taxon>Pezizomycotina</taxon>
        <taxon>Sordariomycetes</taxon>
        <taxon>Xylariomycetidae</taxon>
        <taxon>Amphisphaeriales</taxon>
        <taxon>Sporocadaceae</taxon>
        <taxon>Pestalotiopsis</taxon>
    </lineage>
</organism>
<dbReference type="KEGG" id="pfy:PFICI_12280"/>
<dbReference type="PANTHER" id="PTHR24148:SF73">
    <property type="entry name" value="HET DOMAIN PROTEIN (AFU_ORTHOLOGUE AFUA_8G01020)"/>
    <property type="match status" value="1"/>
</dbReference>
<keyword evidence="3" id="KW-1185">Reference proteome</keyword>
<dbReference type="InterPro" id="IPR010730">
    <property type="entry name" value="HET"/>
</dbReference>
<dbReference type="Pfam" id="PF06985">
    <property type="entry name" value="HET"/>
    <property type="match status" value="1"/>
</dbReference>